<dbReference type="Gene3D" id="3.20.10.10">
    <property type="entry name" value="D-amino Acid Aminotransferase, subunit A, domain 2"/>
    <property type="match status" value="1"/>
</dbReference>
<keyword evidence="19" id="KW-1185">Reference proteome</keyword>
<keyword evidence="8 17" id="KW-0808">Transferase</keyword>
<dbReference type="GO" id="GO:0004084">
    <property type="term" value="F:branched-chain-amino-acid transaminase activity"/>
    <property type="evidence" value="ECO:0007669"/>
    <property type="project" value="UniProtKB-EC"/>
</dbReference>
<dbReference type="InterPro" id="IPR033939">
    <property type="entry name" value="BCAT_family"/>
</dbReference>
<evidence type="ECO:0000256" key="7">
    <source>
        <dbReference type="ARBA" id="ARBA00022605"/>
    </source>
</evidence>
<dbReference type="AlphaFoldDB" id="A0A846Z5U8"/>
<dbReference type="InterPro" id="IPR043131">
    <property type="entry name" value="BCAT-like_N"/>
</dbReference>
<dbReference type="GO" id="GO:0009098">
    <property type="term" value="P:L-leucine biosynthetic process"/>
    <property type="evidence" value="ECO:0007669"/>
    <property type="project" value="UniProtKB-UniPathway"/>
</dbReference>
<comment type="similarity">
    <text evidence="5 15">Belongs to the class-IV pyridoxal-phosphate-dependent aminotransferase family.</text>
</comment>
<evidence type="ECO:0000256" key="17">
    <source>
        <dbReference type="RuleBase" id="RU004517"/>
    </source>
</evidence>
<dbReference type="UniPathway" id="UPA00047">
    <property type="reaction ID" value="UER00058"/>
</dbReference>
<dbReference type="InterPro" id="IPR001544">
    <property type="entry name" value="Aminotrans_IV"/>
</dbReference>
<keyword evidence="7 17" id="KW-0028">Amino-acid biosynthesis</keyword>
<evidence type="ECO:0000256" key="14">
    <source>
        <dbReference type="PIRSR" id="PIRSR006468-1"/>
    </source>
</evidence>
<dbReference type="CDD" id="cd01557">
    <property type="entry name" value="BCAT_beta_family"/>
    <property type="match status" value="1"/>
</dbReference>
<sequence>MLTSSDSPRAETGPGSFAFGTAFTDHMVSLEWTADRGWHGMSLQPHAPLVLDPAMIGLHYGQVVFEGLKAHRVPGGVAVFRPEAHAARLRASARRLMMPELPEADFLAAVDALVGADQRALPDDPGVSMYLRPIIFATERTLALRPAREYRFLLMAFLTEGYFGSGQRPVTVWVTEEFSRAAPGGTGSAKCAGNYAGSLMAQEAARERGCDQVVWLDPVERRWVEEMGGMNLFFVHGAGPDARVVTPPLNGSLLPGVTRDSILRLAPALGVPAAEEAVSLDGWRAGCESGEISEVFACGTAARITAVGEVRSEEGGWTVGDGSPGEVTGRLFDALSGVQAGRLPDRHGWLRRVRASER</sequence>
<dbReference type="InterPro" id="IPR043132">
    <property type="entry name" value="BCAT-like_C"/>
</dbReference>
<dbReference type="InterPro" id="IPR036038">
    <property type="entry name" value="Aminotransferase-like"/>
</dbReference>
<dbReference type="UniPathway" id="UPA00048">
    <property type="reaction ID" value="UER00073"/>
</dbReference>
<dbReference type="GO" id="GO:0009099">
    <property type="term" value="P:L-valine biosynthetic process"/>
    <property type="evidence" value="ECO:0007669"/>
    <property type="project" value="UniProtKB-UniPathway"/>
</dbReference>
<evidence type="ECO:0000256" key="1">
    <source>
        <dbReference type="ARBA" id="ARBA00001933"/>
    </source>
</evidence>
<comment type="catalytic activity">
    <reaction evidence="12 17">
        <text>L-isoleucine + 2-oxoglutarate = (S)-3-methyl-2-oxopentanoate + L-glutamate</text>
        <dbReference type="Rhea" id="RHEA:24801"/>
        <dbReference type="ChEBI" id="CHEBI:16810"/>
        <dbReference type="ChEBI" id="CHEBI:29985"/>
        <dbReference type="ChEBI" id="CHEBI:35146"/>
        <dbReference type="ChEBI" id="CHEBI:58045"/>
        <dbReference type="EC" id="2.6.1.42"/>
    </reaction>
</comment>
<comment type="pathway">
    <text evidence="3">Amino-acid biosynthesis; L-valine biosynthesis; L-valine from pyruvate: step 4/4.</text>
</comment>
<evidence type="ECO:0000256" key="11">
    <source>
        <dbReference type="ARBA" id="ARBA00048212"/>
    </source>
</evidence>
<dbReference type="Gene3D" id="3.30.470.10">
    <property type="match status" value="1"/>
</dbReference>
<gene>
    <name evidence="18" type="ORF">HGB48_34325</name>
</gene>
<dbReference type="InterPro" id="IPR018300">
    <property type="entry name" value="Aminotrans_IV_CS"/>
</dbReference>
<keyword evidence="10 17" id="KW-0100">Branched-chain amino acid biosynthesis</keyword>
<proteinExistence type="inferred from homology"/>
<organism evidence="18 19">
    <name type="scientific">Actinomadura latina</name>
    <dbReference type="NCBI Taxonomy" id="163603"/>
    <lineage>
        <taxon>Bacteria</taxon>
        <taxon>Bacillati</taxon>
        <taxon>Actinomycetota</taxon>
        <taxon>Actinomycetes</taxon>
        <taxon>Streptosporangiales</taxon>
        <taxon>Thermomonosporaceae</taxon>
        <taxon>Actinomadura</taxon>
    </lineage>
</organism>
<evidence type="ECO:0000256" key="16">
    <source>
        <dbReference type="RuleBase" id="RU004516"/>
    </source>
</evidence>
<keyword evidence="6 17" id="KW-0032">Aminotransferase</keyword>
<dbReference type="UniPathway" id="UPA00049">
    <property type="reaction ID" value="UER00062"/>
</dbReference>
<evidence type="ECO:0000256" key="12">
    <source>
        <dbReference type="ARBA" id="ARBA00048798"/>
    </source>
</evidence>
<dbReference type="SUPFAM" id="SSF56752">
    <property type="entry name" value="D-aminoacid aminotransferase-like PLP-dependent enzymes"/>
    <property type="match status" value="1"/>
</dbReference>
<evidence type="ECO:0000256" key="10">
    <source>
        <dbReference type="ARBA" id="ARBA00023304"/>
    </source>
</evidence>
<reference evidence="18 19" key="1">
    <citation type="submission" date="2020-04" db="EMBL/GenBank/DDBJ databases">
        <title>MicrobeNet Type strains.</title>
        <authorList>
            <person name="Nicholson A.C."/>
        </authorList>
    </citation>
    <scope>NUCLEOTIDE SEQUENCE [LARGE SCALE GENOMIC DNA]</scope>
    <source>
        <strain evidence="18 19">ATCC BAA-277</strain>
    </source>
</reference>
<evidence type="ECO:0000256" key="2">
    <source>
        <dbReference type="ARBA" id="ARBA00004824"/>
    </source>
</evidence>
<dbReference type="PANTHER" id="PTHR11825">
    <property type="entry name" value="SUBGROUP IIII AMINOTRANSFERASE"/>
    <property type="match status" value="1"/>
</dbReference>
<dbReference type="PROSITE" id="PS00770">
    <property type="entry name" value="AA_TRANSFER_CLASS_4"/>
    <property type="match status" value="1"/>
</dbReference>
<dbReference type="NCBIfam" id="TIGR01123">
    <property type="entry name" value="ilvE_II"/>
    <property type="match status" value="1"/>
</dbReference>
<protein>
    <recommendedName>
        <fullName evidence="17">Branched-chain-amino-acid aminotransferase</fullName>
        <ecNumber evidence="17">2.6.1.42</ecNumber>
    </recommendedName>
</protein>
<dbReference type="EMBL" id="JAAXPI010000098">
    <property type="protein sequence ID" value="NKZ08780.1"/>
    <property type="molecule type" value="Genomic_DNA"/>
</dbReference>
<comment type="catalytic activity">
    <reaction evidence="13 17">
        <text>L-leucine + 2-oxoglutarate = 4-methyl-2-oxopentanoate + L-glutamate</text>
        <dbReference type="Rhea" id="RHEA:18321"/>
        <dbReference type="ChEBI" id="CHEBI:16810"/>
        <dbReference type="ChEBI" id="CHEBI:17865"/>
        <dbReference type="ChEBI" id="CHEBI:29985"/>
        <dbReference type="ChEBI" id="CHEBI:57427"/>
        <dbReference type="EC" id="2.6.1.42"/>
    </reaction>
</comment>
<comment type="pathway">
    <text evidence="4">Amino-acid biosynthesis; L-leucine biosynthesis; L-leucine from 3-methyl-2-oxobutanoate: step 4/4.</text>
</comment>
<feature type="modified residue" description="N6-(pyridoxal phosphate)lysine" evidence="14">
    <location>
        <position position="190"/>
    </location>
</feature>
<evidence type="ECO:0000256" key="9">
    <source>
        <dbReference type="ARBA" id="ARBA00022898"/>
    </source>
</evidence>
<evidence type="ECO:0000256" key="13">
    <source>
        <dbReference type="ARBA" id="ARBA00049229"/>
    </source>
</evidence>
<dbReference type="NCBIfam" id="NF009897">
    <property type="entry name" value="PRK13357.1"/>
    <property type="match status" value="1"/>
</dbReference>
<comment type="cofactor">
    <cofactor evidence="1 16">
        <name>pyridoxal 5'-phosphate</name>
        <dbReference type="ChEBI" id="CHEBI:597326"/>
    </cofactor>
</comment>
<dbReference type="PIRSF" id="PIRSF006468">
    <property type="entry name" value="BCAT1"/>
    <property type="match status" value="1"/>
</dbReference>
<dbReference type="InterPro" id="IPR005786">
    <property type="entry name" value="B_amino_transII"/>
</dbReference>
<evidence type="ECO:0000256" key="5">
    <source>
        <dbReference type="ARBA" id="ARBA00009320"/>
    </source>
</evidence>
<name>A0A846Z5U8_9ACTN</name>
<evidence type="ECO:0000256" key="4">
    <source>
        <dbReference type="ARBA" id="ARBA00005072"/>
    </source>
</evidence>
<evidence type="ECO:0000256" key="6">
    <source>
        <dbReference type="ARBA" id="ARBA00022576"/>
    </source>
</evidence>
<evidence type="ECO:0000313" key="18">
    <source>
        <dbReference type="EMBL" id="NKZ08780.1"/>
    </source>
</evidence>
<keyword evidence="9 16" id="KW-0663">Pyridoxal phosphate</keyword>
<comment type="catalytic activity">
    <reaction evidence="11 17">
        <text>L-valine + 2-oxoglutarate = 3-methyl-2-oxobutanoate + L-glutamate</text>
        <dbReference type="Rhea" id="RHEA:24813"/>
        <dbReference type="ChEBI" id="CHEBI:11851"/>
        <dbReference type="ChEBI" id="CHEBI:16810"/>
        <dbReference type="ChEBI" id="CHEBI:29985"/>
        <dbReference type="ChEBI" id="CHEBI:57762"/>
        <dbReference type="EC" id="2.6.1.42"/>
    </reaction>
</comment>
<evidence type="ECO:0000256" key="8">
    <source>
        <dbReference type="ARBA" id="ARBA00022679"/>
    </source>
</evidence>
<evidence type="ECO:0000256" key="3">
    <source>
        <dbReference type="ARBA" id="ARBA00004931"/>
    </source>
</evidence>
<dbReference type="RefSeq" id="WP_067639787.1">
    <property type="nucleotide sequence ID" value="NZ_JAAXPI010000098.1"/>
</dbReference>
<comment type="caution">
    <text evidence="18">The sequence shown here is derived from an EMBL/GenBank/DDBJ whole genome shotgun (WGS) entry which is preliminary data.</text>
</comment>
<dbReference type="GO" id="GO:0009097">
    <property type="term" value="P:isoleucine biosynthetic process"/>
    <property type="evidence" value="ECO:0007669"/>
    <property type="project" value="UniProtKB-UniPathway"/>
</dbReference>
<dbReference type="Pfam" id="PF01063">
    <property type="entry name" value="Aminotran_4"/>
    <property type="match status" value="1"/>
</dbReference>
<evidence type="ECO:0000256" key="15">
    <source>
        <dbReference type="RuleBase" id="RU004106"/>
    </source>
</evidence>
<evidence type="ECO:0000313" key="19">
    <source>
        <dbReference type="Proteomes" id="UP000579250"/>
    </source>
</evidence>
<dbReference type="PANTHER" id="PTHR11825:SF44">
    <property type="entry name" value="BRANCHED-CHAIN-AMINO-ACID AMINOTRANSFERASE"/>
    <property type="match status" value="1"/>
</dbReference>
<comment type="pathway">
    <text evidence="2">Amino-acid biosynthesis; L-isoleucine biosynthesis; L-isoleucine from 2-oxobutanoate: step 4/4.</text>
</comment>
<accession>A0A846Z5U8</accession>
<dbReference type="EC" id="2.6.1.42" evidence="17"/>
<dbReference type="Proteomes" id="UP000579250">
    <property type="component" value="Unassembled WGS sequence"/>
</dbReference>